<keyword evidence="2" id="KW-0812">Transmembrane</keyword>
<organism evidence="4 5">
    <name type="scientific">Magallana gigas</name>
    <name type="common">Pacific oyster</name>
    <name type="synonym">Crassostrea gigas</name>
    <dbReference type="NCBI Taxonomy" id="29159"/>
    <lineage>
        <taxon>Eukaryota</taxon>
        <taxon>Metazoa</taxon>
        <taxon>Spiralia</taxon>
        <taxon>Lophotrochozoa</taxon>
        <taxon>Mollusca</taxon>
        <taxon>Bivalvia</taxon>
        <taxon>Autobranchia</taxon>
        <taxon>Pteriomorphia</taxon>
        <taxon>Ostreida</taxon>
        <taxon>Ostreoidea</taxon>
        <taxon>Ostreidae</taxon>
        <taxon>Magallana</taxon>
    </lineage>
</organism>
<keyword evidence="2" id="KW-1133">Transmembrane helix</keyword>
<feature type="region of interest" description="Disordered" evidence="1">
    <location>
        <begin position="82"/>
        <end position="121"/>
    </location>
</feature>
<feature type="chain" id="PRO_5036463753" evidence="3">
    <location>
        <begin position="25"/>
        <end position="121"/>
    </location>
</feature>
<dbReference type="EnsemblMetazoa" id="G7821.11">
    <property type="protein sequence ID" value="G7821.11:cds"/>
    <property type="gene ID" value="G7821"/>
</dbReference>
<evidence type="ECO:0000256" key="3">
    <source>
        <dbReference type="SAM" id="SignalP"/>
    </source>
</evidence>
<reference evidence="4" key="1">
    <citation type="submission" date="2022-08" db="UniProtKB">
        <authorList>
            <consortium name="EnsemblMetazoa"/>
        </authorList>
    </citation>
    <scope>IDENTIFICATION</scope>
    <source>
        <strain evidence="4">05x7-T-G4-1.051#20</strain>
    </source>
</reference>
<dbReference type="AlphaFoldDB" id="A0A8W8NZU4"/>
<evidence type="ECO:0000313" key="5">
    <source>
        <dbReference type="Proteomes" id="UP000005408"/>
    </source>
</evidence>
<dbReference type="Proteomes" id="UP000005408">
    <property type="component" value="Unassembled WGS sequence"/>
</dbReference>
<keyword evidence="3" id="KW-0732">Signal</keyword>
<accession>A0A8W8NZU4</accession>
<evidence type="ECO:0000313" key="4">
    <source>
        <dbReference type="EnsemblMetazoa" id="G7821.11:cds"/>
    </source>
</evidence>
<evidence type="ECO:0000256" key="1">
    <source>
        <dbReference type="SAM" id="MobiDB-lite"/>
    </source>
</evidence>
<protein>
    <submittedName>
        <fullName evidence="4">Uncharacterized protein</fullName>
    </submittedName>
</protein>
<evidence type="ECO:0000256" key="2">
    <source>
        <dbReference type="SAM" id="Phobius"/>
    </source>
</evidence>
<feature type="transmembrane region" description="Helical" evidence="2">
    <location>
        <begin position="48"/>
        <end position="71"/>
    </location>
</feature>
<proteinExistence type="predicted"/>
<keyword evidence="5" id="KW-1185">Reference proteome</keyword>
<keyword evidence="2" id="KW-0472">Membrane</keyword>
<feature type="signal peptide" evidence="3">
    <location>
        <begin position="1"/>
        <end position="24"/>
    </location>
</feature>
<sequence>MVSGPLSITIPVCILILCSGTCEGKKKNEDEDISKLHNNFVSTKNEPTLSIMATQKVLFIMIIVAICVNLYQVEGTVDNVRSQSKGIQSGRISISGRRGGIINTGPRPRPRPRPNPGRRQG</sequence>
<feature type="compositionally biased region" description="Low complexity" evidence="1">
    <location>
        <begin position="82"/>
        <end position="106"/>
    </location>
</feature>
<name>A0A8W8NZU4_MAGGI</name>